<dbReference type="NCBIfam" id="NF011990">
    <property type="entry name" value="PRK15446.2-6"/>
    <property type="match status" value="1"/>
</dbReference>
<dbReference type="InterPro" id="IPR006680">
    <property type="entry name" value="Amidohydro-rel"/>
</dbReference>
<dbReference type="RefSeq" id="WP_062761092.1">
    <property type="nucleotide sequence ID" value="NZ_CP121045.1"/>
</dbReference>
<evidence type="ECO:0000313" key="3">
    <source>
        <dbReference type="Proteomes" id="UP000075787"/>
    </source>
</evidence>
<dbReference type="Pfam" id="PF01979">
    <property type="entry name" value="Amidohydro_1"/>
    <property type="match status" value="1"/>
</dbReference>
<dbReference type="GO" id="GO:0016810">
    <property type="term" value="F:hydrolase activity, acting on carbon-nitrogen (but not peptide) bonds"/>
    <property type="evidence" value="ECO:0007669"/>
    <property type="project" value="InterPro"/>
</dbReference>
<dbReference type="SUPFAM" id="SSF51556">
    <property type="entry name" value="Metallo-dependent hydrolases"/>
    <property type="match status" value="1"/>
</dbReference>
<dbReference type="InterPro" id="IPR011059">
    <property type="entry name" value="Metal-dep_hydrolase_composite"/>
</dbReference>
<dbReference type="InterPro" id="IPR032466">
    <property type="entry name" value="Metal_Hydrolase"/>
</dbReference>
<sequence>MTAAPLFSPTSPLTLCGRRMLLADDKIAPGRLTLAEGCIVDTSRQTGGDAVDLGDLLVAPGLIDLHGDAFERQIMPRPGVHFPVDLGLVDTDRQMAALGITTAAHGITASWEPGLRSLDAAEALILAIHALKPRLMVDTRVHLRHEVANAAGAARVEAWLAGRLIDLLALNDHLPDFIAMRARPQKLAVVAGRSGLSTDELLARIDALAADRTEQWAAARRLAALARDAGIPLLSHDDETPEARSAARALGARIAEFPVDMATARAAVSAGDEVMVGAPNLLRGTSHAGRLDARDAVAAGAATLVASDYSHAALLSAPFVTATTTGLGLARAWSLVSAGPARAAGLSDRGRLAPGLRADLVVIDDTDPLVPRVALTMAGGRLVHADATGIALLARRV</sequence>
<dbReference type="AlphaFoldDB" id="A0A162M228"/>
<proteinExistence type="predicted"/>
<evidence type="ECO:0000313" key="2">
    <source>
        <dbReference type="EMBL" id="KYO57836.1"/>
    </source>
</evidence>
<name>A0A162M228_9PROT</name>
<dbReference type="InterPro" id="IPR051781">
    <property type="entry name" value="Metallo-dep_Hydrolase"/>
</dbReference>
<dbReference type="Proteomes" id="UP000075787">
    <property type="component" value="Unassembled WGS sequence"/>
</dbReference>
<comment type="caution">
    <text evidence="2">The sequence shown here is derived from an EMBL/GenBank/DDBJ whole genome shotgun (WGS) entry which is preliminary data.</text>
</comment>
<organism evidence="2 3">
    <name type="scientific">Tistrella mobilis</name>
    <dbReference type="NCBI Taxonomy" id="171437"/>
    <lineage>
        <taxon>Bacteria</taxon>
        <taxon>Pseudomonadati</taxon>
        <taxon>Pseudomonadota</taxon>
        <taxon>Alphaproteobacteria</taxon>
        <taxon>Geminicoccales</taxon>
        <taxon>Geminicoccaceae</taxon>
        <taxon>Tistrella</taxon>
    </lineage>
</organism>
<dbReference type="PIRSF" id="PIRSF038971">
    <property type="entry name" value="PhnM"/>
    <property type="match status" value="1"/>
</dbReference>
<dbReference type="InterPro" id="IPR012696">
    <property type="entry name" value="PhnM"/>
</dbReference>
<dbReference type="OrthoDB" id="9785413at2"/>
<gene>
    <name evidence="2" type="ORF">AUP44_01915</name>
</gene>
<dbReference type="Gene3D" id="3.20.20.140">
    <property type="entry name" value="Metal-dependent hydrolases"/>
    <property type="match status" value="1"/>
</dbReference>
<accession>A0A162M228</accession>
<dbReference type="PANTHER" id="PTHR43135">
    <property type="entry name" value="ALPHA-D-RIBOSE 1-METHYLPHOSPHONATE 5-TRIPHOSPHATE DIPHOSPHATASE"/>
    <property type="match status" value="1"/>
</dbReference>
<dbReference type="SUPFAM" id="SSF51338">
    <property type="entry name" value="Composite domain of metallo-dependent hydrolases"/>
    <property type="match status" value="1"/>
</dbReference>
<evidence type="ECO:0000259" key="1">
    <source>
        <dbReference type="Pfam" id="PF01979"/>
    </source>
</evidence>
<dbReference type="GeneID" id="97241558"/>
<protein>
    <recommendedName>
        <fullName evidence="1">Amidohydrolase-related domain-containing protein</fullName>
    </recommendedName>
</protein>
<feature type="domain" description="Amidohydrolase-related" evidence="1">
    <location>
        <begin position="58"/>
        <end position="368"/>
    </location>
</feature>
<dbReference type="GO" id="GO:0019700">
    <property type="term" value="P:organic phosphonate catabolic process"/>
    <property type="evidence" value="ECO:0007669"/>
    <property type="project" value="InterPro"/>
</dbReference>
<reference evidence="2 3" key="1">
    <citation type="submission" date="2015-12" db="EMBL/GenBank/DDBJ databases">
        <title>Genome sequence of Tistrella mobilis MCCC 1A02139.</title>
        <authorList>
            <person name="Lu L."/>
            <person name="Lai Q."/>
            <person name="Shao Z."/>
            <person name="Qian P."/>
        </authorList>
    </citation>
    <scope>NUCLEOTIDE SEQUENCE [LARGE SCALE GENOMIC DNA]</scope>
    <source>
        <strain evidence="2 3">MCCC 1A02139</strain>
    </source>
</reference>
<dbReference type="NCBIfam" id="NF011987">
    <property type="entry name" value="PRK15446.2-3"/>
    <property type="match status" value="1"/>
</dbReference>
<dbReference type="EMBL" id="LPZR01000002">
    <property type="protein sequence ID" value="KYO57836.1"/>
    <property type="molecule type" value="Genomic_DNA"/>
</dbReference>
<dbReference type="PANTHER" id="PTHR43135:SF3">
    <property type="entry name" value="ALPHA-D-RIBOSE 1-METHYLPHOSPHONATE 5-TRIPHOSPHATE DIPHOSPHATASE"/>
    <property type="match status" value="1"/>
</dbReference>